<dbReference type="EMBL" id="JAUFPT010000025">
    <property type="protein sequence ID" value="MDN3570853.1"/>
    <property type="molecule type" value="Genomic_DNA"/>
</dbReference>
<keyword evidence="3" id="KW-1185">Reference proteome</keyword>
<evidence type="ECO:0000259" key="1">
    <source>
        <dbReference type="Pfam" id="PF06568"/>
    </source>
</evidence>
<evidence type="ECO:0000313" key="3">
    <source>
        <dbReference type="Proteomes" id="UP001244297"/>
    </source>
</evidence>
<accession>A0ABT8ANK1</accession>
<proteinExistence type="predicted"/>
<comment type="caution">
    <text evidence="2">The sequence shown here is derived from an EMBL/GenBank/DDBJ whole genome shotgun (WGS) entry which is preliminary data.</text>
</comment>
<feature type="domain" description="YjiS-like" evidence="1">
    <location>
        <begin position="37"/>
        <end position="66"/>
    </location>
</feature>
<name>A0ABT8ANK1_9HYPH</name>
<sequence length="109" mass="11900">MMRANDNTATLIQPDIDKQQIFRHDGGSFMLLSFLKSAQKRRMAARNFRLLSALDDEMLRDIGLDRRTLATFCENGCTHSPAPPSRPAAPWTAAVSASLAPGALGSALR</sequence>
<evidence type="ECO:0000313" key="2">
    <source>
        <dbReference type="EMBL" id="MDN3570853.1"/>
    </source>
</evidence>
<dbReference type="Proteomes" id="UP001244297">
    <property type="component" value="Unassembled WGS sequence"/>
</dbReference>
<protein>
    <submittedName>
        <fullName evidence="2">DUF1127 domain-containing protein</fullName>
    </submittedName>
</protein>
<gene>
    <name evidence="2" type="ORF">QWZ18_09465</name>
</gene>
<organism evidence="2 3">
    <name type="scientific">Methylobacterium longum</name>
    <dbReference type="NCBI Taxonomy" id="767694"/>
    <lineage>
        <taxon>Bacteria</taxon>
        <taxon>Pseudomonadati</taxon>
        <taxon>Pseudomonadota</taxon>
        <taxon>Alphaproteobacteria</taxon>
        <taxon>Hyphomicrobiales</taxon>
        <taxon>Methylobacteriaceae</taxon>
        <taxon>Methylobacterium</taxon>
    </lineage>
</organism>
<dbReference type="InterPro" id="IPR009506">
    <property type="entry name" value="YjiS-like"/>
</dbReference>
<reference evidence="3" key="1">
    <citation type="journal article" date="2019" name="Int. J. Syst. Evol. Microbiol.">
        <title>The Global Catalogue of Microorganisms (GCM) 10K type strain sequencing project: providing services to taxonomists for standard genome sequencing and annotation.</title>
        <authorList>
            <consortium name="The Broad Institute Genomics Platform"/>
            <consortium name="The Broad Institute Genome Sequencing Center for Infectious Disease"/>
            <person name="Wu L."/>
            <person name="Ma J."/>
        </authorList>
    </citation>
    <scope>NUCLEOTIDE SEQUENCE [LARGE SCALE GENOMIC DNA]</scope>
    <source>
        <strain evidence="3">CECT 7806</strain>
    </source>
</reference>
<dbReference type="RefSeq" id="WP_238292522.1">
    <property type="nucleotide sequence ID" value="NZ_BPQS01000056.1"/>
</dbReference>
<dbReference type="Pfam" id="PF06568">
    <property type="entry name" value="YjiS-like"/>
    <property type="match status" value="1"/>
</dbReference>